<dbReference type="Pfam" id="PF06839">
    <property type="entry name" value="Zn_ribbon_GRF"/>
    <property type="match status" value="1"/>
</dbReference>
<feature type="domain" description="CCHC-type" evidence="6">
    <location>
        <begin position="96"/>
        <end position="109"/>
    </location>
</feature>
<protein>
    <recommendedName>
        <fullName evidence="10">CCHC-type domain-containing protein</fullName>
    </recommendedName>
</protein>
<dbReference type="Pfam" id="PF00098">
    <property type="entry name" value="zf-CCHC"/>
    <property type="match status" value="1"/>
</dbReference>
<evidence type="ECO:0000259" key="6">
    <source>
        <dbReference type="PROSITE" id="PS50158"/>
    </source>
</evidence>
<evidence type="ECO:0000259" key="7">
    <source>
        <dbReference type="PROSITE" id="PS51999"/>
    </source>
</evidence>
<organism evidence="8 9">
    <name type="scientific">Zingiber officinale</name>
    <name type="common">Ginger</name>
    <name type="synonym">Amomum zingiber</name>
    <dbReference type="NCBI Taxonomy" id="94328"/>
    <lineage>
        <taxon>Eukaryota</taxon>
        <taxon>Viridiplantae</taxon>
        <taxon>Streptophyta</taxon>
        <taxon>Embryophyta</taxon>
        <taxon>Tracheophyta</taxon>
        <taxon>Spermatophyta</taxon>
        <taxon>Magnoliopsida</taxon>
        <taxon>Liliopsida</taxon>
        <taxon>Zingiberales</taxon>
        <taxon>Zingiberaceae</taxon>
        <taxon>Zingiber</taxon>
    </lineage>
</organism>
<dbReference type="InterPro" id="IPR010666">
    <property type="entry name" value="Znf_GRF"/>
</dbReference>
<evidence type="ECO:0000256" key="3">
    <source>
        <dbReference type="ARBA" id="ARBA00022833"/>
    </source>
</evidence>
<keyword evidence="1" id="KW-0479">Metal-binding</keyword>
<evidence type="ECO:0000256" key="4">
    <source>
        <dbReference type="PROSITE-ProRule" id="PRU00047"/>
    </source>
</evidence>
<feature type="domain" description="GRF-type" evidence="7">
    <location>
        <begin position="136"/>
        <end position="182"/>
    </location>
</feature>
<keyword evidence="3" id="KW-0862">Zinc</keyword>
<evidence type="ECO:0008006" key="10">
    <source>
        <dbReference type="Google" id="ProtNLM"/>
    </source>
</evidence>
<dbReference type="Proteomes" id="UP000734854">
    <property type="component" value="Unassembled WGS sequence"/>
</dbReference>
<dbReference type="GO" id="GO:0003676">
    <property type="term" value="F:nucleic acid binding"/>
    <property type="evidence" value="ECO:0007669"/>
    <property type="project" value="InterPro"/>
</dbReference>
<sequence length="335" mass="36128">MNEALDEDDVFLSMVEAVEAAASGGRFKRQKFISSSGDSDAGVPDAKEGSYMAALRGSHSIVWNKQLTERQKNSGVPRSGNNPSMNPASSTGGSACFKCGLEGHWARDCDSGCGVELRGGSDSASKEYGEVPEKACPCGTGTCLIRTSNTPKNPGRKFYKCPLHLEHENVRGCSRIMVVVASLSGAINHHLIRLLLKMSLTVVHHRIRLMKPLETQALNCRAREAVQLALRVDRKVTGRVIAPTVPCHPIPFQTQQESVVPLPQTRASNVGKEVTGPGTAPSSCLRSQLMHPLAQQESPLVRQTRILVSSAGSLATGLENALLKSLQQPLRFTKR</sequence>
<dbReference type="PANTHER" id="PTHR33680">
    <property type="entry name" value="OS07G0190500 PROTEIN"/>
    <property type="match status" value="1"/>
</dbReference>
<dbReference type="EMBL" id="JACMSC010000013">
    <property type="protein sequence ID" value="KAG6493878.1"/>
    <property type="molecule type" value="Genomic_DNA"/>
</dbReference>
<evidence type="ECO:0000256" key="5">
    <source>
        <dbReference type="SAM" id="MobiDB-lite"/>
    </source>
</evidence>
<dbReference type="PANTHER" id="PTHR33680:SF1">
    <property type="entry name" value="OS05G0489500 PROTEIN"/>
    <property type="match status" value="1"/>
</dbReference>
<dbReference type="GO" id="GO:0008270">
    <property type="term" value="F:zinc ion binding"/>
    <property type="evidence" value="ECO:0007669"/>
    <property type="project" value="UniProtKB-KW"/>
</dbReference>
<evidence type="ECO:0000256" key="1">
    <source>
        <dbReference type="ARBA" id="ARBA00022723"/>
    </source>
</evidence>
<dbReference type="Gene3D" id="4.10.60.10">
    <property type="entry name" value="Zinc finger, CCHC-type"/>
    <property type="match status" value="1"/>
</dbReference>
<evidence type="ECO:0000313" key="9">
    <source>
        <dbReference type="Proteomes" id="UP000734854"/>
    </source>
</evidence>
<dbReference type="AlphaFoldDB" id="A0A8J5KX28"/>
<keyword evidence="9" id="KW-1185">Reference proteome</keyword>
<comment type="caution">
    <text evidence="8">The sequence shown here is derived from an EMBL/GenBank/DDBJ whole genome shotgun (WGS) entry which is preliminary data.</text>
</comment>
<reference evidence="8 9" key="1">
    <citation type="submission" date="2020-08" db="EMBL/GenBank/DDBJ databases">
        <title>Plant Genome Project.</title>
        <authorList>
            <person name="Zhang R.-G."/>
        </authorList>
    </citation>
    <scope>NUCLEOTIDE SEQUENCE [LARGE SCALE GENOMIC DNA]</scope>
    <source>
        <tissue evidence="8">Rhizome</tissue>
    </source>
</reference>
<dbReference type="SUPFAM" id="SSF57756">
    <property type="entry name" value="Retrovirus zinc finger-like domains"/>
    <property type="match status" value="1"/>
</dbReference>
<feature type="region of interest" description="Disordered" evidence="5">
    <location>
        <begin position="65"/>
        <end position="91"/>
    </location>
</feature>
<evidence type="ECO:0000256" key="2">
    <source>
        <dbReference type="ARBA" id="ARBA00022771"/>
    </source>
</evidence>
<evidence type="ECO:0000313" key="8">
    <source>
        <dbReference type="EMBL" id="KAG6493878.1"/>
    </source>
</evidence>
<gene>
    <name evidence="8" type="ORF">ZIOFF_048881</name>
</gene>
<name>A0A8J5KX28_ZINOF</name>
<keyword evidence="2 4" id="KW-0863">Zinc-finger</keyword>
<dbReference type="InterPro" id="IPR036875">
    <property type="entry name" value="Znf_CCHC_sf"/>
</dbReference>
<dbReference type="PROSITE" id="PS50158">
    <property type="entry name" value="ZF_CCHC"/>
    <property type="match status" value="1"/>
</dbReference>
<proteinExistence type="predicted"/>
<dbReference type="SMART" id="SM00343">
    <property type="entry name" value="ZnF_C2HC"/>
    <property type="match status" value="1"/>
</dbReference>
<feature type="compositionally biased region" description="Polar residues" evidence="5">
    <location>
        <begin position="73"/>
        <end position="91"/>
    </location>
</feature>
<accession>A0A8J5KX28</accession>
<dbReference type="PROSITE" id="PS51999">
    <property type="entry name" value="ZF_GRF"/>
    <property type="match status" value="1"/>
</dbReference>
<dbReference type="InterPro" id="IPR001878">
    <property type="entry name" value="Znf_CCHC"/>
</dbReference>